<proteinExistence type="predicted"/>
<sequence>MRIRFFHVMLADSQRKEKSTIIHHYSPLKELIKLNFDGSLAFYQAMASDRLESVIKFVAYSFSSSVDDGAERTVITRQYAMLRFRVIERKWISKAHVEIFCLTEMLNVNKLILSTWLHI</sequence>
<evidence type="ECO:0000313" key="2">
    <source>
        <dbReference type="Proteomes" id="UP000183832"/>
    </source>
</evidence>
<accession>A0A1J1HNM6</accession>
<name>A0A1J1HNM6_9DIPT</name>
<evidence type="ECO:0000313" key="1">
    <source>
        <dbReference type="EMBL" id="CRK87833.1"/>
    </source>
</evidence>
<dbReference type="AlphaFoldDB" id="A0A1J1HNM6"/>
<protein>
    <submittedName>
        <fullName evidence="1">CLUMA_CG001621, isoform A</fullName>
    </submittedName>
</protein>
<keyword evidence="2" id="KW-1185">Reference proteome</keyword>
<reference evidence="1 2" key="1">
    <citation type="submission" date="2015-04" db="EMBL/GenBank/DDBJ databases">
        <authorList>
            <person name="Syromyatnikov M.Y."/>
            <person name="Popov V.N."/>
        </authorList>
    </citation>
    <scope>NUCLEOTIDE SEQUENCE [LARGE SCALE GENOMIC DNA]</scope>
</reference>
<dbReference type="EMBL" id="CVRI01000006">
    <property type="protein sequence ID" value="CRK87833.1"/>
    <property type="molecule type" value="Genomic_DNA"/>
</dbReference>
<organism evidence="1 2">
    <name type="scientific">Clunio marinus</name>
    <dbReference type="NCBI Taxonomy" id="568069"/>
    <lineage>
        <taxon>Eukaryota</taxon>
        <taxon>Metazoa</taxon>
        <taxon>Ecdysozoa</taxon>
        <taxon>Arthropoda</taxon>
        <taxon>Hexapoda</taxon>
        <taxon>Insecta</taxon>
        <taxon>Pterygota</taxon>
        <taxon>Neoptera</taxon>
        <taxon>Endopterygota</taxon>
        <taxon>Diptera</taxon>
        <taxon>Nematocera</taxon>
        <taxon>Chironomoidea</taxon>
        <taxon>Chironomidae</taxon>
        <taxon>Clunio</taxon>
    </lineage>
</organism>
<dbReference type="Proteomes" id="UP000183832">
    <property type="component" value="Unassembled WGS sequence"/>
</dbReference>
<gene>
    <name evidence="1" type="ORF">CLUMA_CG001621</name>
</gene>